<protein>
    <submittedName>
        <fullName evidence="6">TetR/AcrR family transcriptional regulator</fullName>
    </submittedName>
</protein>
<feature type="domain" description="HTH tetR-type" evidence="5">
    <location>
        <begin position="16"/>
        <end position="76"/>
    </location>
</feature>
<accession>A0ABW6WCN0</accession>
<gene>
    <name evidence="6" type="ORF">ACFY35_12580</name>
</gene>
<evidence type="ECO:0000256" key="4">
    <source>
        <dbReference type="PROSITE-ProRule" id="PRU00335"/>
    </source>
</evidence>
<dbReference type="EMBL" id="JBIAZU010000002">
    <property type="protein sequence ID" value="MFF5290275.1"/>
    <property type="molecule type" value="Genomic_DNA"/>
</dbReference>
<keyword evidence="7" id="KW-1185">Reference proteome</keyword>
<dbReference type="InterPro" id="IPR009057">
    <property type="entry name" value="Homeodomain-like_sf"/>
</dbReference>
<evidence type="ECO:0000256" key="2">
    <source>
        <dbReference type="ARBA" id="ARBA00023125"/>
    </source>
</evidence>
<evidence type="ECO:0000256" key="1">
    <source>
        <dbReference type="ARBA" id="ARBA00023015"/>
    </source>
</evidence>
<reference evidence="6 7" key="1">
    <citation type="submission" date="2024-10" db="EMBL/GenBank/DDBJ databases">
        <title>The Natural Products Discovery Center: Release of the First 8490 Sequenced Strains for Exploring Actinobacteria Biosynthetic Diversity.</title>
        <authorList>
            <person name="Kalkreuter E."/>
            <person name="Kautsar S.A."/>
            <person name="Yang D."/>
            <person name="Bader C.D."/>
            <person name="Teijaro C.N."/>
            <person name="Fluegel L."/>
            <person name="Davis C.M."/>
            <person name="Simpson J.R."/>
            <person name="Lauterbach L."/>
            <person name="Steele A.D."/>
            <person name="Gui C."/>
            <person name="Meng S."/>
            <person name="Li G."/>
            <person name="Viehrig K."/>
            <person name="Ye F."/>
            <person name="Su P."/>
            <person name="Kiefer A.F."/>
            <person name="Nichols A."/>
            <person name="Cepeda A.J."/>
            <person name="Yan W."/>
            <person name="Fan B."/>
            <person name="Jiang Y."/>
            <person name="Adhikari A."/>
            <person name="Zheng C.-J."/>
            <person name="Schuster L."/>
            <person name="Cowan T.M."/>
            <person name="Smanski M.J."/>
            <person name="Chevrette M.G."/>
            <person name="De Carvalho L.P.S."/>
            <person name="Shen B."/>
        </authorList>
    </citation>
    <scope>NUCLEOTIDE SEQUENCE [LARGE SCALE GENOMIC DNA]</scope>
    <source>
        <strain evidence="6 7">NPDC000087</strain>
    </source>
</reference>
<dbReference type="RefSeq" id="WP_026205532.1">
    <property type="nucleotide sequence ID" value="NZ_JBIAZU010000002.1"/>
</dbReference>
<comment type="caution">
    <text evidence="6">The sequence shown here is derived from an EMBL/GenBank/DDBJ whole genome shotgun (WGS) entry which is preliminary data.</text>
</comment>
<proteinExistence type="predicted"/>
<dbReference type="PRINTS" id="PR00455">
    <property type="entry name" value="HTHTETR"/>
</dbReference>
<evidence type="ECO:0000256" key="3">
    <source>
        <dbReference type="ARBA" id="ARBA00023163"/>
    </source>
</evidence>
<evidence type="ECO:0000313" key="7">
    <source>
        <dbReference type="Proteomes" id="UP001602245"/>
    </source>
</evidence>
<dbReference type="PANTHER" id="PTHR30055:SF234">
    <property type="entry name" value="HTH-TYPE TRANSCRIPTIONAL REGULATOR BETI"/>
    <property type="match status" value="1"/>
</dbReference>
<dbReference type="PANTHER" id="PTHR30055">
    <property type="entry name" value="HTH-TYPE TRANSCRIPTIONAL REGULATOR RUTR"/>
    <property type="match status" value="1"/>
</dbReference>
<dbReference type="Proteomes" id="UP001602245">
    <property type="component" value="Unassembled WGS sequence"/>
</dbReference>
<keyword evidence="2 4" id="KW-0238">DNA-binding</keyword>
<feature type="DNA-binding region" description="H-T-H motif" evidence="4">
    <location>
        <begin position="39"/>
        <end position="58"/>
    </location>
</feature>
<organism evidence="6 7">
    <name type="scientific">Paractinoplanes globisporus</name>
    <dbReference type="NCBI Taxonomy" id="113565"/>
    <lineage>
        <taxon>Bacteria</taxon>
        <taxon>Bacillati</taxon>
        <taxon>Actinomycetota</taxon>
        <taxon>Actinomycetes</taxon>
        <taxon>Micromonosporales</taxon>
        <taxon>Micromonosporaceae</taxon>
        <taxon>Paractinoplanes</taxon>
    </lineage>
</organism>
<keyword evidence="3" id="KW-0804">Transcription</keyword>
<dbReference type="PROSITE" id="PS50977">
    <property type="entry name" value="HTH_TETR_2"/>
    <property type="match status" value="1"/>
</dbReference>
<keyword evidence="1" id="KW-0805">Transcription regulation</keyword>
<evidence type="ECO:0000313" key="6">
    <source>
        <dbReference type="EMBL" id="MFF5290275.1"/>
    </source>
</evidence>
<name>A0ABW6WCN0_9ACTN</name>
<dbReference type="InterPro" id="IPR050109">
    <property type="entry name" value="HTH-type_TetR-like_transc_reg"/>
</dbReference>
<evidence type="ECO:0000259" key="5">
    <source>
        <dbReference type="PROSITE" id="PS50977"/>
    </source>
</evidence>
<sequence length="208" mass="22887">MVVKREGPSHRQRQAMATKAQIASAARALFAGQGYVGTTIAAIAESADIPAPTIYSAFGGKAAILRAIAWEVAGTLDVDRAHDEALAQPDPRDGLRGVANLQRRQFEQMYDVVDIYQEAARTDPDIAQDVRTIAANRERAFRRHVDGIAPHLAPGVSVDDGVAIYLTLVLPEVYRTLVIERGWTPDRYEDWLANALIAQLLTQERQDK</sequence>
<dbReference type="SUPFAM" id="SSF46689">
    <property type="entry name" value="Homeodomain-like"/>
    <property type="match status" value="1"/>
</dbReference>
<dbReference type="Pfam" id="PF00440">
    <property type="entry name" value="TetR_N"/>
    <property type="match status" value="1"/>
</dbReference>
<dbReference type="InterPro" id="IPR001647">
    <property type="entry name" value="HTH_TetR"/>
</dbReference>
<dbReference type="Gene3D" id="1.10.357.10">
    <property type="entry name" value="Tetracycline Repressor, domain 2"/>
    <property type="match status" value="1"/>
</dbReference>